<name>A0A8J8CGZ5_9CYAN</name>
<keyword evidence="2" id="KW-1133">Transmembrane helix</keyword>
<feature type="compositionally biased region" description="Polar residues" evidence="1">
    <location>
        <begin position="128"/>
        <end position="149"/>
    </location>
</feature>
<reference evidence="3" key="1">
    <citation type="submission" date="2019-12" db="EMBL/GenBank/DDBJ databases">
        <title>High-Quality draft genome sequences of three cyanobacteria isolated from the limestone walls of the Old Cathedral of Coimbra.</title>
        <authorList>
            <person name="Tiago I."/>
            <person name="Soares F."/>
            <person name="Portugal A."/>
        </authorList>
    </citation>
    <scope>NUCLEOTIDE SEQUENCE</scope>
    <source>
        <strain evidence="3">A</strain>
    </source>
</reference>
<sequence length="220" mass="24188">MSTTRFLCRLLLYSTQRHPILFWTGSWLLMVLISWTSLQGIVRIDVSPLEAEQPQSEVVVQAPEPLQYQAQEPASSFGLLAAVVVCCGATSMLLARQLRSRKPVPERHVIKRAAPLQPLALAVATVPSPNQSRPQAASVPMQVTSSHGSKNQRSKTKVSTPSKSKAKPKAAVFANRAKLASPTQPVVNLVTYSEDYPVEWHEPGLAEMMDIRKRGSMSSY</sequence>
<dbReference type="RefSeq" id="WP_162421728.1">
    <property type="nucleotide sequence ID" value="NZ_WVIE01000002.1"/>
</dbReference>
<keyword evidence="4" id="KW-1185">Reference proteome</keyword>
<proteinExistence type="predicted"/>
<feature type="region of interest" description="Disordered" evidence="1">
    <location>
        <begin position="127"/>
        <end position="168"/>
    </location>
</feature>
<organism evidence="3 4">
    <name type="scientific">Myxacorys almedinensis A</name>
    <dbReference type="NCBI Taxonomy" id="2690445"/>
    <lineage>
        <taxon>Bacteria</taxon>
        <taxon>Bacillati</taxon>
        <taxon>Cyanobacteriota</taxon>
        <taxon>Cyanophyceae</taxon>
        <taxon>Leptolyngbyales</taxon>
        <taxon>Leptolyngbyaceae</taxon>
        <taxon>Myxacorys</taxon>
        <taxon>Myxacorys almedinensis</taxon>
    </lineage>
</organism>
<evidence type="ECO:0000313" key="3">
    <source>
        <dbReference type="EMBL" id="NDJ16233.1"/>
    </source>
</evidence>
<comment type="caution">
    <text evidence="3">The sequence shown here is derived from an EMBL/GenBank/DDBJ whole genome shotgun (WGS) entry which is preliminary data.</text>
</comment>
<keyword evidence="2" id="KW-0812">Transmembrane</keyword>
<dbReference type="EMBL" id="WVIE01000002">
    <property type="protein sequence ID" value="NDJ16233.1"/>
    <property type="molecule type" value="Genomic_DNA"/>
</dbReference>
<dbReference type="Proteomes" id="UP000646053">
    <property type="component" value="Unassembled WGS sequence"/>
</dbReference>
<evidence type="ECO:0008006" key="5">
    <source>
        <dbReference type="Google" id="ProtNLM"/>
    </source>
</evidence>
<evidence type="ECO:0000313" key="4">
    <source>
        <dbReference type="Proteomes" id="UP000646053"/>
    </source>
</evidence>
<protein>
    <recommendedName>
        <fullName evidence="5">Transmembrane protein</fullName>
    </recommendedName>
</protein>
<dbReference type="AlphaFoldDB" id="A0A8J8CGZ5"/>
<evidence type="ECO:0000256" key="2">
    <source>
        <dbReference type="SAM" id="Phobius"/>
    </source>
</evidence>
<accession>A0A8J8CGZ5</accession>
<feature type="transmembrane region" description="Helical" evidence="2">
    <location>
        <begin position="20"/>
        <end position="38"/>
    </location>
</feature>
<gene>
    <name evidence="3" type="ORF">GS601_02830</name>
</gene>
<evidence type="ECO:0000256" key="1">
    <source>
        <dbReference type="SAM" id="MobiDB-lite"/>
    </source>
</evidence>
<feature type="transmembrane region" description="Helical" evidence="2">
    <location>
        <begin position="74"/>
        <end position="95"/>
    </location>
</feature>
<keyword evidence="2" id="KW-0472">Membrane</keyword>